<evidence type="ECO:0000256" key="2">
    <source>
        <dbReference type="ARBA" id="ARBA00009035"/>
    </source>
</evidence>
<dbReference type="PANTHER" id="PTHR38772:SF1">
    <property type="entry name" value="NUCLEOID-ASSOCIATED PROTEIN YEJK"/>
    <property type="match status" value="1"/>
</dbReference>
<proteinExistence type="inferred from homology"/>
<accession>A0AB36M3Q5</accession>
<dbReference type="RefSeq" id="WP_017393855.1">
    <property type="nucleotide sequence ID" value="NZ_BKKR01000036.1"/>
</dbReference>
<dbReference type="GO" id="GO:0003690">
    <property type="term" value="F:double-stranded DNA binding"/>
    <property type="evidence" value="ECO:0007669"/>
    <property type="project" value="TreeGrafter"/>
</dbReference>
<protein>
    <recommendedName>
        <fullName evidence="6">Nucleoid-associated protein</fullName>
    </recommendedName>
</protein>
<dbReference type="AlphaFoldDB" id="A0AB36M3Q5"/>
<dbReference type="GO" id="GO:0003727">
    <property type="term" value="F:single-stranded RNA binding"/>
    <property type="evidence" value="ECO:0007669"/>
    <property type="project" value="TreeGrafter"/>
</dbReference>
<comment type="subcellular location">
    <subcellularLocation>
        <location evidence="1">Cytoplasm</location>
        <location evidence="1">Nucleoid</location>
    </subcellularLocation>
</comment>
<dbReference type="InterPro" id="IPR007358">
    <property type="entry name" value="Nucleoid_associated_NdpA"/>
</dbReference>
<evidence type="ECO:0000256" key="1">
    <source>
        <dbReference type="ARBA" id="ARBA00004453"/>
    </source>
</evidence>
<evidence type="ECO:0008006" key="6">
    <source>
        <dbReference type="Google" id="ProtNLM"/>
    </source>
</evidence>
<organism evidence="4 5">
    <name type="scientific">Acinetobacter nosocomialis</name>
    <dbReference type="NCBI Taxonomy" id="106654"/>
    <lineage>
        <taxon>Bacteria</taxon>
        <taxon>Pseudomonadati</taxon>
        <taxon>Pseudomonadota</taxon>
        <taxon>Gammaproteobacteria</taxon>
        <taxon>Moraxellales</taxon>
        <taxon>Moraxellaceae</taxon>
        <taxon>Acinetobacter</taxon>
        <taxon>Acinetobacter calcoaceticus/baumannii complex</taxon>
    </lineage>
</organism>
<comment type="similarity">
    <text evidence="2">Belongs to the YejK family.</text>
</comment>
<evidence type="ECO:0000313" key="4">
    <source>
        <dbReference type="EMBL" id="OTL99152.1"/>
    </source>
</evidence>
<dbReference type="GO" id="GO:0043590">
    <property type="term" value="C:bacterial nucleoid"/>
    <property type="evidence" value="ECO:0007669"/>
    <property type="project" value="TreeGrafter"/>
</dbReference>
<gene>
    <name evidence="4" type="ORF">B9X58_06870</name>
</gene>
<dbReference type="Proteomes" id="UP000194767">
    <property type="component" value="Unassembled WGS sequence"/>
</dbReference>
<keyword evidence="3" id="KW-0963">Cytoplasm</keyword>
<evidence type="ECO:0000256" key="3">
    <source>
        <dbReference type="ARBA" id="ARBA00022490"/>
    </source>
</evidence>
<dbReference type="PANTHER" id="PTHR38772">
    <property type="match status" value="1"/>
</dbReference>
<comment type="caution">
    <text evidence="4">The sequence shown here is derived from an EMBL/GenBank/DDBJ whole genome shotgun (WGS) entry which is preliminary data.</text>
</comment>
<dbReference type="Pfam" id="PF04245">
    <property type="entry name" value="NA37"/>
    <property type="match status" value="1"/>
</dbReference>
<reference evidence="4 5" key="1">
    <citation type="submission" date="2017-05" db="EMBL/GenBank/DDBJ databases">
        <authorList>
            <person name="Kreiswirth B."/>
            <person name="Manca C."/>
            <person name="Chen L."/>
            <person name="Evans S."/>
            <person name="Fowler V."/>
            <person name="Patel R."/>
            <person name="Chambers H."/>
            <person name="Bonomo R."/>
            <person name="Paul V."/>
            <person name="Sankar J."/>
            <person name="Gaind R."/>
            <person name="Ray P."/>
            <person name="Gautam V."/>
            <person name="Biswal M."/>
            <person name="Datta S."/>
            <person name="Walia K."/>
            <person name="Adams M."/>
            <person name="Nelson K."/>
            <person name="Sutton G."/>
            <person name="Fouts D."/>
            <person name="Hujer K."/>
            <person name="Hujer A."/>
        </authorList>
    </citation>
    <scope>NUCLEOTIDE SEQUENCE [LARGE SCALE GENOMIC DNA]</scope>
    <source>
        <strain evidence="4 5">PR324</strain>
    </source>
</reference>
<dbReference type="EMBL" id="NGDO01000026">
    <property type="protein sequence ID" value="OTL99152.1"/>
    <property type="molecule type" value="Genomic_DNA"/>
</dbReference>
<evidence type="ECO:0000313" key="5">
    <source>
        <dbReference type="Proteomes" id="UP000194767"/>
    </source>
</evidence>
<sequence>MKLTHFIIHEIDKKNDKQDPSDLQPKLILDSDQEFPLDKSASITFSTGLRKKYTNSISGYGCIDKSENSIFQLQLQEYRDGKIDFIKLSKLLVERLMTSLAEGQQLKWATGGLIVFLEYLEDDRTYLLISMIKEKKAITFDRANLNLEEFLSIDLDKLHEGARIDLKKWEEDKQPYVSFIKKSSTNVSDYFKDSINCVNYTDSKVYTDAVFEALKEYAPTQSWNTETVKEKKEILKQHLIDAVNKNTKNGEPVVYLKEISVLLNQEEPDSFYNFLREESFEVSDSFQPDRGTVRRWMRVTVKTGTINVTFNVADFEQGNIVLSPEGNFIITNVSEKAKEEFNKAINQ</sequence>
<name>A0AB36M3Q5_ACINO</name>